<gene>
    <name evidence="2" type="ORF">IO99_13315</name>
</gene>
<dbReference type="Pfam" id="PF13091">
    <property type="entry name" value="PLDc_2"/>
    <property type="match status" value="1"/>
</dbReference>
<name>A0A084J9L1_9CLOT</name>
<dbReference type="EMBL" id="JPMD01000032">
    <property type="protein sequence ID" value="KEZ85645.1"/>
    <property type="molecule type" value="Genomic_DNA"/>
</dbReference>
<dbReference type="Proteomes" id="UP000028542">
    <property type="component" value="Unassembled WGS sequence"/>
</dbReference>
<evidence type="ECO:0000259" key="1">
    <source>
        <dbReference type="Pfam" id="PF13091"/>
    </source>
</evidence>
<sequence>MEKLRDKIKKVYDGFDKGLVKNIIFTTYGFSPKFFQDSIITYLMGKDKIGTIKDLKDADKWIKDNGVNVFYDKNGAYDLDAAITLDSNAVNIKTGVFHPKLIVIYGMKNGEECVWLFVSSANLTVSGYGVNIEGVYEGEVTEKQVAKELREFLKYLYEEWDIKSPNGEIRKEVEPLLKYLNKRKFDDTQGIELFCNNGGAGSKSLIKKFSGMKGEVRIISPYFSEDIESLIYELAEEKRNITIIPALNGDKFQITKETYKRLKDNGVCFKMIDSTRFPHVKMYKVGSSIVVGSHNFTGNALKDLNCEASIIIKNKRFPEISLIDINNDEMFCDEFNEVSNKDEIRITKNNIYITVEVDWKEKEIKINSEKLSKNRKVYIKIGECKISKEKFNESLPMEFIKNYDNTKVLAETILINKYFEVFEDDIRIYRGIIYERNWEEYRPEIRCNGLDEALEEWFYSNNIDDISNNPSWNLRPIGNDIEDEYINNIQVNGREKSDVFDNYFYIFRSLHSINKAIENNKDNHERELYEIFRTLPNSIYNIRELAKKIKYETNGSKEDERIKKWIIFNELLMSTSLIKEKLNISNVRFLVEIKKMEEELTKNISINEKALNTMRGVKFVRWLKEEFGYK</sequence>
<reference evidence="2 3" key="1">
    <citation type="submission" date="2014-07" db="EMBL/GenBank/DDBJ databases">
        <title>Draft genome of Clostridium sulfidigenes 113A isolated from sediments associated with methane hydrate from Krishna Godavari basin.</title>
        <authorList>
            <person name="Honkalas V.S."/>
            <person name="Dabir A.P."/>
            <person name="Arora P."/>
            <person name="Dhakephalkar P.K."/>
        </authorList>
    </citation>
    <scope>NUCLEOTIDE SEQUENCE [LARGE SCALE GENOMIC DNA]</scope>
    <source>
        <strain evidence="2 3">113A</strain>
    </source>
</reference>
<protein>
    <recommendedName>
        <fullName evidence="1">Phospholipase D-like domain-containing protein</fullName>
    </recommendedName>
</protein>
<dbReference type="AlphaFoldDB" id="A0A084J9L1"/>
<proteinExistence type="predicted"/>
<organism evidence="2 3">
    <name type="scientific">Clostridium sulfidigenes</name>
    <dbReference type="NCBI Taxonomy" id="318464"/>
    <lineage>
        <taxon>Bacteria</taxon>
        <taxon>Bacillati</taxon>
        <taxon>Bacillota</taxon>
        <taxon>Clostridia</taxon>
        <taxon>Eubacteriales</taxon>
        <taxon>Clostridiaceae</taxon>
        <taxon>Clostridium</taxon>
    </lineage>
</organism>
<feature type="domain" description="Phospholipase D-like" evidence="1">
    <location>
        <begin position="208"/>
        <end position="317"/>
    </location>
</feature>
<dbReference type="InterPro" id="IPR025202">
    <property type="entry name" value="PLD-like_dom"/>
</dbReference>
<dbReference type="RefSeq" id="WP_035134009.1">
    <property type="nucleotide sequence ID" value="NZ_JPMD01000032.1"/>
</dbReference>
<evidence type="ECO:0000313" key="3">
    <source>
        <dbReference type="Proteomes" id="UP000028542"/>
    </source>
</evidence>
<dbReference type="eggNOG" id="ENOG502Z88N">
    <property type="taxonomic scope" value="Bacteria"/>
</dbReference>
<dbReference type="SUPFAM" id="SSF56024">
    <property type="entry name" value="Phospholipase D/nuclease"/>
    <property type="match status" value="1"/>
</dbReference>
<evidence type="ECO:0000313" key="2">
    <source>
        <dbReference type="EMBL" id="KEZ85645.1"/>
    </source>
</evidence>
<keyword evidence="3" id="KW-1185">Reference proteome</keyword>
<dbReference type="Gene3D" id="3.30.870.10">
    <property type="entry name" value="Endonuclease Chain A"/>
    <property type="match status" value="2"/>
</dbReference>
<comment type="caution">
    <text evidence="2">The sequence shown here is derived from an EMBL/GenBank/DDBJ whole genome shotgun (WGS) entry which is preliminary data.</text>
</comment>
<accession>A0A084J9L1</accession>
<dbReference type="STRING" id="318464.IO99_13315"/>